<dbReference type="InterPro" id="IPR005467">
    <property type="entry name" value="His_kinase_dom"/>
</dbReference>
<keyword evidence="5" id="KW-0547">Nucleotide-binding</keyword>
<dbReference type="Pfam" id="PF00512">
    <property type="entry name" value="HisKA"/>
    <property type="match status" value="1"/>
</dbReference>
<dbReference type="InterPro" id="IPR004358">
    <property type="entry name" value="Sig_transdc_His_kin-like_C"/>
</dbReference>
<dbReference type="Pfam" id="PF08447">
    <property type="entry name" value="PAS_3"/>
    <property type="match status" value="1"/>
</dbReference>
<dbReference type="SMART" id="SM00091">
    <property type="entry name" value="PAS"/>
    <property type="match status" value="4"/>
</dbReference>
<feature type="domain" description="PAS" evidence="10">
    <location>
        <begin position="262"/>
        <end position="319"/>
    </location>
</feature>
<dbReference type="InterPro" id="IPR000014">
    <property type="entry name" value="PAS"/>
</dbReference>
<evidence type="ECO:0000256" key="6">
    <source>
        <dbReference type="ARBA" id="ARBA00022777"/>
    </source>
</evidence>
<keyword evidence="13" id="KW-1185">Reference proteome</keyword>
<dbReference type="InterPro" id="IPR035965">
    <property type="entry name" value="PAS-like_dom_sf"/>
</dbReference>
<protein>
    <recommendedName>
        <fullName evidence="2">histidine kinase</fullName>
        <ecNumber evidence="2">2.7.13.3</ecNumber>
    </recommendedName>
</protein>
<name>A0A4Q9DTX6_9BACL</name>
<reference evidence="12 13" key="1">
    <citation type="submission" date="2019-02" db="EMBL/GenBank/DDBJ databases">
        <title>Paenibacillus sp. nov., isolated from surface-sterilized tissue of Thalictrum simplex L.</title>
        <authorList>
            <person name="Tuo L."/>
        </authorList>
    </citation>
    <scope>NUCLEOTIDE SEQUENCE [LARGE SCALE GENOMIC DNA]</scope>
    <source>
        <strain evidence="12 13">N2SHLJ1</strain>
    </source>
</reference>
<dbReference type="SUPFAM" id="SSF55874">
    <property type="entry name" value="ATPase domain of HSP90 chaperone/DNA topoisomerase II/histidine kinase"/>
    <property type="match status" value="1"/>
</dbReference>
<dbReference type="SMART" id="SM00388">
    <property type="entry name" value="HisKA"/>
    <property type="match status" value="1"/>
</dbReference>
<dbReference type="PROSITE" id="PS50113">
    <property type="entry name" value="PAC"/>
    <property type="match status" value="2"/>
</dbReference>
<dbReference type="InterPro" id="IPR001610">
    <property type="entry name" value="PAC"/>
</dbReference>
<dbReference type="Proteomes" id="UP000293142">
    <property type="component" value="Unassembled WGS sequence"/>
</dbReference>
<evidence type="ECO:0000256" key="5">
    <source>
        <dbReference type="ARBA" id="ARBA00022741"/>
    </source>
</evidence>
<dbReference type="Pfam" id="PF02518">
    <property type="entry name" value="HATPase_c"/>
    <property type="match status" value="1"/>
</dbReference>
<dbReference type="Pfam" id="PF00989">
    <property type="entry name" value="PAS"/>
    <property type="match status" value="1"/>
</dbReference>
<dbReference type="InterPro" id="IPR013656">
    <property type="entry name" value="PAS_4"/>
</dbReference>
<dbReference type="EMBL" id="SIRE01000009">
    <property type="protein sequence ID" value="TBL78667.1"/>
    <property type="molecule type" value="Genomic_DNA"/>
</dbReference>
<dbReference type="SMART" id="SM00086">
    <property type="entry name" value="PAC"/>
    <property type="match status" value="3"/>
</dbReference>
<dbReference type="Gene3D" id="1.10.287.130">
    <property type="match status" value="1"/>
</dbReference>
<dbReference type="Gene3D" id="3.30.450.20">
    <property type="entry name" value="PAS domain"/>
    <property type="match status" value="4"/>
</dbReference>
<feature type="domain" description="PAS" evidence="10">
    <location>
        <begin position="387"/>
        <end position="459"/>
    </location>
</feature>
<dbReference type="PANTHER" id="PTHR43304">
    <property type="entry name" value="PHYTOCHROME-LIKE PROTEIN CPH1"/>
    <property type="match status" value="1"/>
</dbReference>
<keyword evidence="6" id="KW-0418">Kinase</keyword>
<dbReference type="CDD" id="cd00075">
    <property type="entry name" value="HATPase"/>
    <property type="match status" value="1"/>
</dbReference>
<evidence type="ECO:0000259" key="9">
    <source>
        <dbReference type="PROSITE" id="PS50109"/>
    </source>
</evidence>
<dbReference type="InterPro" id="IPR013655">
    <property type="entry name" value="PAS_fold_3"/>
</dbReference>
<feature type="domain" description="PAC" evidence="11">
    <location>
        <begin position="462"/>
        <end position="514"/>
    </location>
</feature>
<dbReference type="InterPro" id="IPR003661">
    <property type="entry name" value="HisK_dim/P_dom"/>
</dbReference>
<gene>
    <name evidence="12" type="ORF">EYB31_14340</name>
</gene>
<sequence>MLSGSLNSLFEPAKSAAIPMQMIANLFEHSCVGFFLIELSGKLAAANPAFCSLIGNPESELLKLDIQSFTHQDDLLLCLHQASLLLDGTIPFYTMKMRYVCREGEPVWCRSTFTLLCEEECPRLMMVQVENIDEQVKLEQELLASVKRMKNVYESIAEAFVMLDRQARYTYLNKYAESLLRKKREDVLGECIWDVFPALTGKAFHQEFYKSWNEMKAGSFRYYDEELQLRLEVRLYPSREGMAVYYRDTGSAGMKDWDGAGFAELLRSFFDHSADAIGILDSDRRMLKINKTYEDMFGYTYAELRENPLLTVYETAHPELNRLFEEVKRGTPVSDYEMKSKRKDGSSLDISMSISPIYDGTGEVISFSVKARDISDKKKSEEALRQSEIKYRLITENTSDLVTLVDANGVIVYASPSHEVLYDISVSSLNGLSLFNADVVPESMILAMKPWFRHMLESGQPSLVEIPFLRRNGQISIIETYGRPVRDDRGEIVLFVLITRDITKRAQTEALRRQSAKLSTASQLAVGIAHEIRNPLTVLKGFTQMMNTTGDFKKQYLEVMMHEFVRIEQMISELLGLAQPPVVQYGRMALAAALDFSANRCSSEFNSRGVQIITAVAPDLTDLWCDEKQLKKVFGHIIQNALEAMQGNGDLQITATRDGGYVRIVFRDQGPGIPQELIRKVGEPFYSTKAGGFGLGLMISQKIIGDHHGSLQIESEPGQGTTVVLLLPAH</sequence>
<dbReference type="NCBIfam" id="TIGR00229">
    <property type="entry name" value="sensory_box"/>
    <property type="match status" value="3"/>
</dbReference>
<dbReference type="PROSITE" id="PS50112">
    <property type="entry name" value="PAS"/>
    <property type="match status" value="4"/>
</dbReference>
<dbReference type="EC" id="2.7.13.3" evidence="2"/>
<feature type="domain" description="PAS" evidence="10">
    <location>
        <begin position="19"/>
        <end position="74"/>
    </location>
</feature>
<comment type="catalytic activity">
    <reaction evidence="1">
        <text>ATP + protein L-histidine = ADP + protein N-phospho-L-histidine.</text>
        <dbReference type="EC" id="2.7.13.3"/>
    </reaction>
</comment>
<dbReference type="InterPro" id="IPR013767">
    <property type="entry name" value="PAS_fold"/>
</dbReference>
<dbReference type="InterPro" id="IPR000700">
    <property type="entry name" value="PAS-assoc_C"/>
</dbReference>
<accession>A0A4Q9DTX6</accession>
<organism evidence="12 13">
    <name type="scientific">Paenibacillus thalictri</name>
    <dbReference type="NCBI Taxonomy" id="2527873"/>
    <lineage>
        <taxon>Bacteria</taxon>
        <taxon>Bacillati</taxon>
        <taxon>Bacillota</taxon>
        <taxon>Bacilli</taxon>
        <taxon>Bacillales</taxon>
        <taxon>Paenibacillaceae</taxon>
        <taxon>Paenibacillus</taxon>
    </lineage>
</organism>
<evidence type="ECO:0000259" key="10">
    <source>
        <dbReference type="PROSITE" id="PS50112"/>
    </source>
</evidence>
<dbReference type="InterPro" id="IPR036890">
    <property type="entry name" value="HATPase_C_sf"/>
</dbReference>
<dbReference type="PRINTS" id="PR00344">
    <property type="entry name" value="BCTRLSENSOR"/>
</dbReference>
<dbReference type="InterPro" id="IPR036097">
    <property type="entry name" value="HisK_dim/P_sf"/>
</dbReference>
<dbReference type="GO" id="GO:0006355">
    <property type="term" value="P:regulation of DNA-templated transcription"/>
    <property type="evidence" value="ECO:0007669"/>
    <property type="project" value="InterPro"/>
</dbReference>
<dbReference type="SMART" id="SM00387">
    <property type="entry name" value="HATPase_c"/>
    <property type="match status" value="1"/>
</dbReference>
<dbReference type="GO" id="GO:0005524">
    <property type="term" value="F:ATP binding"/>
    <property type="evidence" value="ECO:0007669"/>
    <property type="project" value="UniProtKB-KW"/>
</dbReference>
<dbReference type="CDD" id="cd00082">
    <property type="entry name" value="HisKA"/>
    <property type="match status" value="1"/>
</dbReference>
<evidence type="ECO:0000256" key="1">
    <source>
        <dbReference type="ARBA" id="ARBA00000085"/>
    </source>
</evidence>
<dbReference type="Pfam" id="PF08448">
    <property type="entry name" value="PAS_4"/>
    <property type="match status" value="2"/>
</dbReference>
<evidence type="ECO:0000256" key="2">
    <source>
        <dbReference type="ARBA" id="ARBA00012438"/>
    </source>
</evidence>
<keyword evidence="8" id="KW-0902">Two-component regulatory system</keyword>
<evidence type="ECO:0000313" key="12">
    <source>
        <dbReference type="EMBL" id="TBL78667.1"/>
    </source>
</evidence>
<dbReference type="SUPFAM" id="SSF47384">
    <property type="entry name" value="Homodimeric domain of signal transducing histidine kinase"/>
    <property type="match status" value="1"/>
</dbReference>
<dbReference type="GO" id="GO:0000155">
    <property type="term" value="F:phosphorelay sensor kinase activity"/>
    <property type="evidence" value="ECO:0007669"/>
    <property type="project" value="InterPro"/>
</dbReference>
<evidence type="ECO:0000256" key="3">
    <source>
        <dbReference type="ARBA" id="ARBA00022553"/>
    </source>
</evidence>
<dbReference type="Gene3D" id="3.30.565.10">
    <property type="entry name" value="Histidine kinase-like ATPase, C-terminal domain"/>
    <property type="match status" value="1"/>
</dbReference>
<evidence type="ECO:0000256" key="8">
    <source>
        <dbReference type="ARBA" id="ARBA00023012"/>
    </source>
</evidence>
<evidence type="ECO:0000259" key="11">
    <source>
        <dbReference type="PROSITE" id="PS50113"/>
    </source>
</evidence>
<keyword evidence="4" id="KW-0808">Transferase</keyword>
<feature type="domain" description="Histidine kinase" evidence="9">
    <location>
        <begin position="527"/>
        <end position="730"/>
    </location>
</feature>
<comment type="caution">
    <text evidence="12">The sequence shown here is derived from an EMBL/GenBank/DDBJ whole genome shotgun (WGS) entry which is preliminary data.</text>
</comment>
<evidence type="ECO:0000256" key="4">
    <source>
        <dbReference type="ARBA" id="ARBA00022679"/>
    </source>
</evidence>
<keyword evidence="3" id="KW-0597">Phosphoprotein</keyword>
<dbReference type="OrthoDB" id="9815750at2"/>
<evidence type="ECO:0000256" key="7">
    <source>
        <dbReference type="ARBA" id="ARBA00022840"/>
    </source>
</evidence>
<keyword evidence="7" id="KW-0067">ATP-binding</keyword>
<proteinExistence type="predicted"/>
<dbReference type="PANTHER" id="PTHR43304:SF1">
    <property type="entry name" value="PAC DOMAIN-CONTAINING PROTEIN"/>
    <property type="match status" value="1"/>
</dbReference>
<dbReference type="AlphaFoldDB" id="A0A4Q9DTX6"/>
<feature type="domain" description="PAS" evidence="10">
    <location>
        <begin position="145"/>
        <end position="190"/>
    </location>
</feature>
<dbReference type="SUPFAM" id="SSF55785">
    <property type="entry name" value="PYP-like sensor domain (PAS domain)"/>
    <property type="match status" value="4"/>
</dbReference>
<evidence type="ECO:0000313" key="13">
    <source>
        <dbReference type="Proteomes" id="UP000293142"/>
    </source>
</evidence>
<dbReference type="InterPro" id="IPR052162">
    <property type="entry name" value="Sensor_kinase/Photoreceptor"/>
</dbReference>
<dbReference type="InterPro" id="IPR003594">
    <property type="entry name" value="HATPase_dom"/>
</dbReference>
<feature type="domain" description="PAC" evidence="11">
    <location>
        <begin position="334"/>
        <end position="386"/>
    </location>
</feature>
<dbReference type="CDD" id="cd00130">
    <property type="entry name" value="PAS"/>
    <property type="match status" value="3"/>
</dbReference>
<dbReference type="PROSITE" id="PS50109">
    <property type="entry name" value="HIS_KIN"/>
    <property type="match status" value="1"/>
</dbReference>